<gene>
    <name evidence="1" type="ORF">S01H4_26081</name>
</gene>
<name>X1AH88_9ZZZZ</name>
<accession>X1AH88</accession>
<organism evidence="1">
    <name type="scientific">marine sediment metagenome</name>
    <dbReference type="NCBI Taxonomy" id="412755"/>
    <lineage>
        <taxon>unclassified sequences</taxon>
        <taxon>metagenomes</taxon>
        <taxon>ecological metagenomes</taxon>
    </lineage>
</organism>
<evidence type="ECO:0000313" key="1">
    <source>
        <dbReference type="EMBL" id="GAG81940.1"/>
    </source>
</evidence>
<comment type="caution">
    <text evidence="1">The sequence shown here is derived from an EMBL/GenBank/DDBJ whole genome shotgun (WGS) entry which is preliminary data.</text>
</comment>
<sequence length="55" mass="6179">MDDKPAIATFHWDGCDGCKYYADEGGCDVPKGVWEDNLKHDCYSENLLCGSFETK</sequence>
<protein>
    <submittedName>
        <fullName evidence="1">Uncharacterized protein</fullName>
    </submittedName>
</protein>
<dbReference type="AlphaFoldDB" id="X1AH88"/>
<reference evidence="1" key="1">
    <citation type="journal article" date="2014" name="Front. Microbiol.">
        <title>High frequency of phylogenetically diverse reductive dehalogenase-homologous genes in deep subseafloor sedimentary metagenomes.</title>
        <authorList>
            <person name="Kawai M."/>
            <person name="Futagami T."/>
            <person name="Toyoda A."/>
            <person name="Takaki Y."/>
            <person name="Nishi S."/>
            <person name="Hori S."/>
            <person name="Arai W."/>
            <person name="Tsubouchi T."/>
            <person name="Morono Y."/>
            <person name="Uchiyama I."/>
            <person name="Ito T."/>
            <person name="Fujiyama A."/>
            <person name="Inagaki F."/>
            <person name="Takami H."/>
        </authorList>
    </citation>
    <scope>NUCLEOTIDE SEQUENCE</scope>
    <source>
        <strain evidence="1">Expedition CK06-06</strain>
    </source>
</reference>
<proteinExistence type="predicted"/>
<dbReference type="EMBL" id="BART01012515">
    <property type="protein sequence ID" value="GAG81940.1"/>
    <property type="molecule type" value="Genomic_DNA"/>
</dbReference>